<dbReference type="SUPFAM" id="SSF53474">
    <property type="entry name" value="alpha/beta-Hydrolases"/>
    <property type="match status" value="1"/>
</dbReference>
<proteinExistence type="predicted"/>
<keyword evidence="1" id="KW-0378">Hydrolase</keyword>
<dbReference type="EMBL" id="JAAKZY010000225">
    <property type="protein sequence ID" value="NGO13976.1"/>
    <property type="molecule type" value="Genomic_DNA"/>
</dbReference>
<evidence type="ECO:0000313" key="1">
    <source>
        <dbReference type="EMBL" id="NGO13976.1"/>
    </source>
</evidence>
<dbReference type="Proteomes" id="UP000472335">
    <property type="component" value="Unassembled WGS sequence"/>
</dbReference>
<name>A0A6G4VIQ7_9ACTN</name>
<gene>
    <name evidence="1" type="ORF">G5C60_41885</name>
</gene>
<reference evidence="1 2" key="1">
    <citation type="submission" date="2020-02" db="EMBL/GenBank/DDBJ databases">
        <title>Whole-genome analyses of novel actinobacteria.</title>
        <authorList>
            <person name="Sahin N."/>
            <person name="Gencbay T."/>
        </authorList>
    </citation>
    <scope>NUCLEOTIDE SEQUENCE [LARGE SCALE GENOMIC DNA]</scope>
    <source>
        <strain evidence="1 2">HC44</strain>
    </source>
</reference>
<protein>
    <submittedName>
        <fullName evidence="1">Alpha/beta hydrolase</fullName>
    </submittedName>
</protein>
<accession>A0A6G4VIQ7</accession>
<sequence length="266" mass="27709">MNRVIVSSPQSVHESVHAWDEPEGIAPRGTLVLLPGRGEHGGVYERFGRRIAADGYRVRALGDATSDPDVVNDQAAKLLRDETLPGPRVLVGSDTGALYAAQLAARGTPGLDALVLAGLPATPNATAAASDWEGELDQRTACPTHRGRLTSDAELRRGALTDTPPPGLPATADISVGVSVGISVPVLALHGADDTVSPLSEARRAYGALSGAEFVSLAGTRHDALNDVTHRTAAATIVLFLERLRLSPDLAPIAVPETIPVREDLG</sequence>
<dbReference type="Gene3D" id="3.40.50.1820">
    <property type="entry name" value="alpha/beta hydrolase"/>
    <property type="match status" value="1"/>
</dbReference>
<dbReference type="InterPro" id="IPR029058">
    <property type="entry name" value="AB_hydrolase_fold"/>
</dbReference>
<organism evidence="1 2">
    <name type="scientific">Streptomyces scabichelini</name>
    <dbReference type="NCBI Taxonomy" id="2711217"/>
    <lineage>
        <taxon>Bacteria</taxon>
        <taxon>Bacillati</taxon>
        <taxon>Actinomycetota</taxon>
        <taxon>Actinomycetes</taxon>
        <taxon>Kitasatosporales</taxon>
        <taxon>Streptomycetaceae</taxon>
        <taxon>Streptomyces</taxon>
    </lineage>
</organism>
<keyword evidence="2" id="KW-1185">Reference proteome</keyword>
<evidence type="ECO:0000313" key="2">
    <source>
        <dbReference type="Proteomes" id="UP000472335"/>
    </source>
</evidence>
<comment type="caution">
    <text evidence="1">The sequence shown here is derived from an EMBL/GenBank/DDBJ whole genome shotgun (WGS) entry which is preliminary data.</text>
</comment>
<dbReference type="GO" id="GO:0016787">
    <property type="term" value="F:hydrolase activity"/>
    <property type="evidence" value="ECO:0007669"/>
    <property type="project" value="UniProtKB-KW"/>
</dbReference>
<dbReference type="AlphaFoldDB" id="A0A6G4VIQ7"/>